<keyword evidence="2" id="KW-0732">Signal</keyword>
<dbReference type="InterPro" id="IPR025392">
    <property type="entry name" value="DUF4124"/>
</dbReference>
<proteinExistence type="predicted"/>
<name>A0ABV8V5F1_9GAMM</name>
<organism evidence="4 5">
    <name type="scientific">Simiduia curdlanivorans</name>
    <dbReference type="NCBI Taxonomy" id="1492769"/>
    <lineage>
        <taxon>Bacteria</taxon>
        <taxon>Pseudomonadati</taxon>
        <taxon>Pseudomonadota</taxon>
        <taxon>Gammaproteobacteria</taxon>
        <taxon>Cellvibrionales</taxon>
        <taxon>Cellvibrionaceae</taxon>
        <taxon>Simiduia</taxon>
    </lineage>
</organism>
<evidence type="ECO:0000256" key="1">
    <source>
        <dbReference type="SAM" id="MobiDB-lite"/>
    </source>
</evidence>
<feature type="compositionally biased region" description="Basic and acidic residues" evidence="1">
    <location>
        <begin position="36"/>
        <end position="48"/>
    </location>
</feature>
<accession>A0ABV8V5F1</accession>
<dbReference type="Pfam" id="PF13511">
    <property type="entry name" value="DUF4124"/>
    <property type="match status" value="1"/>
</dbReference>
<evidence type="ECO:0000259" key="3">
    <source>
        <dbReference type="Pfam" id="PF13511"/>
    </source>
</evidence>
<dbReference type="InterPro" id="IPR013783">
    <property type="entry name" value="Ig-like_fold"/>
</dbReference>
<feature type="region of interest" description="Disordered" evidence="1">
    <location>
        <begin position="29"/>
        <end position="68"/>
    </location>
</feature>
<dbReference type="EMBL" id="JBHSCX010000008">
    <property type="protein sequence ID" value="MFC4362666.1"/>
    <property type="molecule type" value="Genomic_DNA"/>
</dbReference>
<dbReference type="Proteomes" id="UP001595840">
    <property type="component" value="Unassembled WGS sequence"/>
</dbReference>
<keyword evidence="5" id="KW-1185">Reference proteome</keyword>
<evidence type="ECO:0000313" key="5">
    <source>
        <dbReference type="Proteomes" id="UP001595840"/>
    </source>
</evidence>
<feature type="domain" description="DUF4124" evidence="3">
    <location>
        <begin position="10"/>
        <end position="61"/>
    </location>
</feature>
<feature type="chain" id="PRO_5045652797" evidence="2">
    <location>
        <begin position="20"/>
        <end position="175"/>
    </location>
</feature>
<evidence type="ECO:0000256" key="2">
    <source>
        <dbReference type="SAM" id="SignalP"/>
    </source>
</evidence>
<gene>
    <name evidence="4" type="ORF">ACFOX3_10150</name>
</gene>
<evidence type="ECO:0000313" key="4">
    <source>
        <dbReference type="EMBL" id="MFC4362666.1"/>
    </source>
</evidence>
<reference evidence="5" key="1">
    <citation type="journal article" date="2019" name="Int. J. Syst. Evol. Microbiol.">
        <title>The Global Catalogue of Microorganisms (GCM) 10K type strain sequencing project: providing services to taxonomists for standard genome sequencing and annotation.</title>
        <authorList>
            <consortium name="The Broad Institute Genomics Platform"/>
            <consortium name="The Broad Institute Genome Sequencing Center for Infectious Disease"/>
            <person name="Wu L."/>
            <person name="Ma J."/>
        </authorList>
    </citation>
    <scope>NUCLEOTIDE SEQUENCE [LARGE SCALE GENOMIC DNA]</scope>
    <source>
        <strain evidence="5">CECT 8570</strain>
    </source>
</reference>
<comment type="caution">
    <text evidence="4">The sequence shown here is derived from an EMBL/GenBank/DDBJ whole genome shotgun (WGS) entry which is preliminary data.</text>
</comment>
<protein>
    <submittedName>
        <fullName evidence="4">DUF4124 domain-containing protein</fullName>
    </submittedName>
</protein>
<dbReference type="Gene3D" id="2.60.40.10">
    <property type="entry name" value="Immunoglobulins"/>
    <property type="match status" value="1"/>
</dbReference>
<dbReference type="RefSeq" id="WP_290259282.1">
    <property type="nucleotide sequence ID" value="NZ_JAUFQG010000004.1"/>
</dbReference>
<feature type="signal peptide" evidence="2">
    <location>
        <begin position="1"/>
        <end position="19"/>
    </location>
</feature>
<sequence length="175" mass="18941">MKLLIAAAIALSMSAIAMAQVYKTTDENGRTVYTDRPSDDAESVEMREINTAPPISARPNTRQSKAEKPALDYRVHITSPENETYLTPGERNLTVAFMVNQPLVDGVRAQLLSNGSPVGSSTTGSSITLPEVERGEHQVSVIIYDSEDQILAESAPITVYSHRTTVPKAKPKSGN</sequence>